<dbReference type="CDD" id="cd01948">
    <property type="entry name" value="EAL"/>
    <property type="match status" value="1"/>
</dbReference>
<dbReference type="PANTHER" id="PTHR44757">
    <property type="entry name" value="DIGUANYLATE CYCLASE DGCP"/>
    <property type="match status" value="1"/>
</dbReference>
<feature type="domain" description="HAMP" evidence="3">
    <location>
        <begin position="78"/>
        <end position="133"/>
    </location>
</feature>
<evidence type="ECO:0000259" key="4">
    <source>
        <dbReference type="PROSITE" id="PS50887"/>
    </source>
</evidence>
<dbReference type="InterPro" id="IPR000160">
    <property type="entry name" value="GGDEF_dom"/>
</dbReference>
<evidence type="ECO:0000259" key="2">
    <source>
        <dbReference type="PROSITE" id="PS50883"/>
    </source>
</evidence>
<dbReference type="SMART" id="SM00267">
    <property type="entry name" value="GGDEF"/>
    <property type="match status" value="1"/>
</dbReference>
<dbReference type="SMART" id="SM00304">
    <property type="entry name" value="HAMP"/>
    <property type="match status" value="1"/>
</dbReference>
<dbReference type="Gene3D" id="6.10.340.10">
    <property type="match status" value="1"/>
</dbReference>
<reference evidence="6" key="2">
    <citation type="submission" date="2014-09" db="EMBL/GenBank/DDBJ databases">
        <authorList>
            <consortium name="NBRP consortium"/>
            <person name="Sawabe T."/>
            <person name="Meirelles P."/>
            <person name="Nakanishi M."/>
            <person name="Sayaka M."/>
            <person name="Hattori M."/>
            <person name="Ohkuma M."/>
        </authorList>
    </citation>
    <scope>NUCLEOTIDE SEQUENCE [LARGE SCALE GENOMIC DNA]</scope>
    <source>
        <strain evidence="6">JCM 19239</strain>
    </source>
</reference>
<protein>
    <submittedName>
        <fullName evidence="5">Diguanylate cyclase</fullName>
    </submittedName>
</protein>
<accession>A0ABQ0JH70</accession>
<feature type="domain" description="EAL" evidence="2">
    <location>
        <begin position="315"/>
        <end position="570"/>
    </location>
</feature>
<keyword evidence="1" id="KW-1133">Transmembrane helix</keyword>
<dbReference type="PROSITE" id="PS50883">
    <property type="entry name" value="EAL"/>
    <property type="match status" value="1"/>
</dbReference>
<dbReference type="PANTHER" id="PTHR44757:SF2">
    <property type="entry name" value="BIOFILM ARCHITECTURE MAINTENANCE PROTEIN MBAA"/>
    <property type="match status" value="1"/>
</dbReference>
<sequence length="579" mass="65649">MFMESSLVVIRPIRAADETIGGIYLEMSLDKVDNEISAMATLIEATNKRSQDALYVGVLAAAVLLLSLSGLMAAIISRRWSRPLVQLTKQAESIGRGDFKLAQTMNSEERQDEIGNLTLAVQSMATKLEHRTQKISHLAYHDALTDLPNRTRFIQHLQGTIKSYPATSFSVLFLDLDEFKVVNDNYGHDSGDFLLMRIAEKLTRCAREITNDHPLTMISRIGGDEFLMLIPHLKTTEDVDAVVKKIFLAVRSPILMENEELVVGGSIGIARYPRNGKTAEDLIKNADIAMYRAKADGKNTHKVFTPKMFKSVVHRANIERELRRSLADLQQFELWFQPLVCLKTGRVMGAESLVRWRHPTLGIVPPGDFIPIAEETAMILPLGQWLIERLCFQIQQWMPYFSHDFHVSINISSKQLYRQNLVEMFAFYMEKYHVPPHTIRMEITESLLLQDEDEAERTLKAIRASGIEVWLDDFGTGYSSLSYLRRFTVDGIKIDQSFVRDIIADSKDQQLVQAMVAMANNLDLLVVAEGIETLEQAEKLAQIGCEVGQGFYFDKPMPVDDFVRRLINESNSNVVEFKV</sequence>
<organism evidence="5 6">
    <name type="scientific">Vibrio variabilis</name>
    <dbReference type="NCBI Taxonomy" id="990271"/>
    <lineage>
        <taxon>Bacteria</taxon>
        <taxon>Pseudomonadati</taxon>
        <taxon>Pseudomonadota</taxon>
        <taxon>Gammaproteobacteria</taxon>
        <taxon>Vibrionales</taxon>
        <taxon>Vibrionaceae</taxon>
        <taxon>Vibrio</taxon>
    </lineage>
</organism>
<dbReference type="InterPro" id="IPR043128">
    <property type="entry name" value="Rev_trsase/Diguanyl_cyclase"/>
</dbReference>
<dbReference type="SMART" id="SM00052">
    <property type="entry name" value="EAL"/>
    <property type="match status" value="1"/>
</dbReference>
<dbReference type="CDD" id="cd06225">
    <property type="entry name" value="HAMP"/>
    <property type="match status" value="1"/>
</dbReference>
<dbReference type="SUPFAM" id="SSF55073">
    <property type="entry name" value="Nucleotide cyclase"/>
    <property type="match status" value="1"/>
</dbReference>
<dbReference type="Gene3D" id="3.20.20.450">
    <property type="entry name" value="EAL domain"/>
    <property type="match status" value="1"/>
</dbReference>
<feature type="domain" description="GGDEF" evidence="4">
    <location>
        <begin position="167"/>
        <end position="306"/>
    </location>
</feature>
<feature type="transmembrane region" description="Helical" evidence="1">
    <location>
        <begin position="53"/>
        <end position="76"/>
    </location>
</feature>
<evidence type="ECO:0000259" key="3">
    <source>
        <dbReference type="PROSITE" id="PS50885"/>
    </source>
</evidence>
<keyword evidence="6" id="KW-1185">Reference proteome</keyword>
<dbReference type="Pfam" id="PF00672">
    <property type="entry name" value="HAMP"/>
    <property type="match status" value="1"/>
</dbReference>
<dbReference type="CDD" id="cd01949">
    <property type="entry name" value="GGDEF"/>
    <property type="match status" value="1"/>
</dbReference>
<name>A0ABQ0JH70_9VIBR</name>
<dbReference type="PROSITE" id="PS50887">
    <property type="entry name" value="GGDEF"/>
    <property type="match status" value="1"/>
</dbReference>
<dbReference type="InterPro" id="IPR029787">
    <property type="entry name" value="Nucleotide_cyclase"/>
</dbReference>
<dbReference type="PROSITE" id="PS50885">
    <property type="entry name" value="HAMP"/>
    <property type="match status" value="1"/>
</dbReference>
<dbReference type="InterPro" id="IPR035919">
    <property type="entry name" value="EAL_sf"/>
</dbReference>
<evidence type="ECO:0000313" key="6">
    <source>
        <dbReference type="Proteomes" id="UP000029223"/>
    </source>
</evidence>
<dbReference type="Gene3D" id="3.30.70.270">
    <property type="match status" value="1"/>
</dbReference>
<dbReference type="NCBIfam" id="TIGR00254">
    <property type="entry name" value="GGDEF"/>
    <property type="match status" value="1"/>
</dbReference>
<keyword evidence="1" id="KW-0472">Membrane</keyword>
<reference evidence="6" key="1">
    <citation type="submission" date="2014-09" db="EMBL/GenBank/DDBJ databases">
        <title>Vibrio variabilis JCM 19239. (C206) whole genome shotgun sequence.</title>
        <authorList>
            <person name="Sawabe T."/>
            <person name="Meirelles P."/>
            <person name="Nakanishi M."/>
            <person name="Sayaka M."/>
            <person name="Hattori M."/>
            <person name="Ohkuma M."/>
        </authorList>
    </citation>
    <scope>NUCLEOTIDE SEQUENCE [LARGE SCALE GENOMIC DNA]</scope>
    <source>
        <strain evidence="6">JCM 19239</strain>
    </source>
</reference>
<dbReference type="Pfam" id="PF00990">
    <property type="entry name" value="GGDEF"/>
    <property type="match status" value="1"/>
</dbReference>
<dbReference type="Pfam" id="PF00563">
    <property type="entry name" value="EAL"/>
    <property type="match status" value="1"/>
</dbReference>
<dbReference type="InterPro" id="IPR003660">
    <property type="entry name" value="HAMP_dom"/>
</dbReference>
<dbReference type="InterPro" id="IPR052155">
    <property type="entry name" value="Biofilm_reg_signaling"/>
</dbReference>
<dbReference type="SUPFAM" id="SSF141868">
    <property type="entry name" value="EAL domain-like"/>
    <property type="match status" value="1"/>
</dbReference>
<comment type="caution">
    <text evidence="5">The sequence shown here is derived from an EMBL/GenBank/DDBJ whole genome shotgun (WGS) entry which is preliminary data.</text>
</comment>
<dbReference type="Proteomes" id="UP000029223">
    <property type="component" value="Unassembled WGS sequence"/>
</dbReference>
<evidence type="ECO:0000256" key="1">
    <source>
        <dbReference type="SAM" id="Phobius"/>
    </source>
</evidence>
<dbReference type="InterPro" id="IPR001633">
    <property type="entry name" value="EAL_dom"/>
</dbReference>
<dbReference type="EMBL" id="BBMS01000037">
    <property type="protein sequence ID" value="GAL28084.1"/>
    <property type="molecule type" value="Genomic_DNA"/>
</dbReference>
<gene>
    <name evidence="5" type="ORF">JCM19239_6796</name>
</gene>
<keyword evidence="1" id="KW-0812">Transmembrane</keyword>
<evidence type="ECO:0000313" key="5">
    <source>
        <dbReference type="EMBL" id="GAL28084.1"/>
    </source>
</evidence>
<proteinExistence type="predicted"/>
<dbReference type="SUPFAM" id="SSF158472">
    <property type="entry name" value="HAMP domain-like"/>
    <property type="match status" value="1"/>
</dbReference>